<dbReference type="InterPro" id="IPR034457">
    <property type="entry name" value="Organic_radical-activating"/>
</dbReference>
<dbReference type="PIRSF" id="PIRSF004869">
    <property type="entry name" value="PflX_prd"/>
    <property type="match status" value="1"/>
</dbReference>
<dbReference type="EMBL" id="LWDV01000007">
    <property type="protein sequence ID" value="OCL27803.1"/>
    <property type="molecule type" value="Genomic_DNA"/>
</dbReference>
<dbReference type="Gene3D" id="3.20.20.70">
    <property type="entry name" value="Aldolase class I"/>
    <property type="match status" value="1"/>
</dbReference>
<protein>
    <submittedName>
        <fullName evidence="8">AmmeMemoRadiSam system radical SAM enzyme</fullName>
    </submittedName>
</protein>
<keyword evidence="5 6" id="KW-0411">Iron-sulfur</keyword>
<reference evidence="8 9" key="2">
    <citation type="submission" date="2016-08" db="EMBL/GenBank/DDBJ databases">
        <title>Orenia metallireducens sp. nov. strain Z6, a Novel Metal-reducing Firmicute from the Deep Subsurface.</title>
        <authorList>
            <person name="Maxim B.I."/>
            <person name="Kenneth K."/>
            <person name="Flynn T.M."/>
            <person name="Oloughlin E.J."/>
            <person name="Locke R.A."/>
            <person name="Weber J.R."/>
            <person name="Egan S.M."/>
            <person name="Mackie R.I."/>
            <person name="Cann I.K."/>
        </authorList>
    </citation>
    <scope>NUCLEOTIDE SEQUENCE [LARGE SCALE GENOMIC DNA]</scope>
    <source>
        <strain evidence="8 9">Z6</strain>
    </source>
</reference>
<dbReference type="PANTHER" id="PTHR30352">
    <property type="entry name" value="PYRUVATE FORMATE-LYASE-ACTIVATING ENZYME"/>
    <property type="match status" value="1"/>
</dbReference>
<dbReference type="InterPro" id="IPR006638">
    <property type="entry name" value="Elp3/MiaA/NifB-like_rSAM"/>
</dbReference>
<feature type="binding site" evidence="6">
    <location>
        <position position="88"/>
    </location>
    <ligand>
        <name>[4Fe-4S] cluster</name>
        <dbReference type="ChEBI" id="CHEBI:49883"/>
        <note>4Fe-4S-S-AdoMet</note>
    </ligand>
</feature>
<dbReference type="InterPro" id="IPR058240">
    <property type="entry name" value="rSAM_sf"/>
</dbReference>
<dbReference type="OrthoDB" id="9778883at2"/>
<feature type="binding site" evidence="6">
    <location>
        <position position="81"/>
    </location>
    <ligand>
        <name>[4Fe-4S] cluster</name>
        <dbReference type="ChEBI" id="CHEBI:49883"/>
        <note>4Fe-4S-S-AdoMet</note>
    </ligand>
</feature>
<dbReference type="Pfam" id="PF04055">
    <property type="entry name" value="Radical_SAM"/>
    <property type="match status" value="1"/>
</dbReference>
<dbReference type="PANTHER" id="PTHR30352:SF5">
    <property type="entry name" value="PYRUVATE FORMATE-LYASE 1-ACTIVATING ENZYME"/>
    <property type="match status" value="1"/>
</dbReference>
<accession>A0A1C0ABQ1</accession>
<proteinExistence type="predicted"/>
<evidence type="ECO:0000256" key="1">
    <source>
        <dbReference type="ARBA" id="ARBA00022485"/>
    </source>
</evidence>
<dbReference type="GO" id="GO:0046872">
    <property type="term" value="F:metal ion binding"/>
    <property type="evidence" value="ECO:0007669"/>
    <property type="project" value="UniProtKB-KW"/>
</dbReference>
<keyword evidence="3 6" id="KW-0479">Metal-binding</keyword>
<dbReference type="CDD" id="cd01335">
    <property type="entry name" value="Radical_SAM"/>
    <property type="match status" value="1"/>
</dbReference>
<feature type="binding site" evidence="6">
    <location>
        <position position="85"/>
    </location>
    <ligand>
        <name>[4Fe-4S] cluster</name>
        <dbReference type="ChEBI" id="CHEBI:49883"/>
        <note>4Fe-4S-S-AdoMet</note>
    </ligand>
</feature>
<evidence type="ECO:0000256" key="5">
    <source>
        <dbReference type="ARBA" id="ARBA00023014"/>
    </source>
</evidence>
<evidence type="ECO:0000256" key="6">
    <source>
        <dbReference type="PIRSR" id="PIRSR004869-50"/>
    </source>
</evidence>
<evidence type="ECO:0000259" key="7">
    <source>
        <dbReference type="PROSITE" id="PS51918"/>
    </source>
</evidence>
<dbReference type="SFLD" id="SFLDS00029">
    <property type="entry name" value="Radical_SAM"/>
    <property type="match status" value="1"/>
</dbReference>
<dbReference type="AlphaFoldDB" id="A0A1C0ABQ1"/>
<feature type="domain" description="Radical SAM core" evidence="7">
    <location>
        <begin position="66"/>
        <end position="288"/>
    </location>
</feature>
<evidence type="ECO:0000256" key="4">
    <source>
        <dbReference type="ARBA" id="ARBA00023004"/>
    </source>
</evidence>
<dbReference type="SMART" id="SM00729">
    <property type="entry name" value="Elp3"/>
    <property type="match status" value="1"/>
</dbReference>
<comment type="caution">
    <text evidence="8">The sequence shown here is derived from an EMBL/GenBank/DDBJ whole genome shotgun (WGS) entry which is preliminary data.</text>
</comment>
<dbReference type="InterPro" id="IPR027596">
    <property type="entry name" value="AmmeMemoSam_rS"/>
</dbReference>
<dbReference type="GO" id="GO:0051539">
    <property type="term" value="F:4 iron, 4 sulfur cluster binding"/>
    <property type="evidence" value="ECO:0007669"/>
    <property type="project" value="UniProtKB-KW"/>
</dbReference>
<dbReference type="NCBIfam" id="TIGR04337">
    <property type="entry name" value="AmmeMemoSam_rS"/>
    <property type="match status" value="1"/>
</dbReference>
<evidence type="ECO:0000313" key="9">
    <source>
        <dbReference type="Proteomes" id="UP000093514"/>
    </source>
</evidence>
<dbReference type="Proteomes" id="UP000093514">
    <property type="component" value="Unassembled WGS sequence"/>
</dbReference>
<keyword evidence="1" id="KW-0004">4Fe-4S</keyword>
<keyword evidence="4 6" id="KW-0408">Iron</keyword>
<dbReference type="InterPro" id="IPR007197">
    <property type="entry name" value="rSAM"/>
</dbReference>
<dbReference type="GO" id="GO:0003824">
    <property type="term" value="F:catalytic activity"/>
    <property type="evidence" value="ECO:0007669"/>
    <property type="project" value="InterPro"/>
</dbReference>
<keyword evidence="9" id="KW-1185">Reference proteome</keyword>
<dbReference type="InterPro" id="IPR013785">
    <property type="entry name" value="Aldolase_TIM"/>
</dbReference>
<dbReference type="RefSeq" id="WP_068715915.1">
    <property type="nucleotide sequence ID" value="NZ_LWDV01000007.1"/>
</dbReference>
<comment type="cofactor">
    <cofactor evidence="6">
        <name>[4Fe-4S] cluster</name>
        <dbReference type="ChEBI" id="CHEBI:49883"/>
    </cofactor>
    <text evidence="6">Binds 1 [4Fe-4S] cluster. The cluster is coordinated with 3 cysteines and an exchangeable S-adenosyl-L-methionine.</text>
</comment>
<dbReference type="SFLD" id="SFLDG01101">
    <property type="entry name" value="Uncharacterised_Radical_SAM_Su"/>
    <property type="match status" value="1"/>
</dbReference>
<keyword evidence="2 6" id="KW-0949">S-adenosyl-L-methionine</keyword>
<dbReference type="SUPFAM" id="SSF102114">
    <property type="entry name" value="Radical SAM enzymes"/>
    <property type="match status" value="1"/>
</dbReference>
<evidence type="ECO:0000256" key="2">
    <source>
        <dbReference type="ARBA" id="ARBA00022691"/>
    </source>
</evidence>
<gene>
    <name evidence="8" type="ORF">U472_04425</name>
</gene>
<reference evidence="9" key="1">
    <citation type="submission" date="2016-07" db="EMBL/GenBank/DDBJ databases">
        <authorList>
            <person name="Florea S."/>
            <person name="Webb J.S."/>
            <person name="Jaromczyk J."/>
            <person name="Schardl C.L."/>
        </authorList>
    </citation>
    <scope>NUCLEOTIDE SEQUENCE [LARGE SCALE GENOMIC DNA]</scope>
    <source>
        <strain evidence="9">Z6</strain>
    </source>
</reference>
<sequence length="326" mass="37341">MKEALYYTYEEDKIKCHLCPHYCLLAEGQNGRCQVRKVEDNRLITITYNQVSAVALDPIEKKPLFHFYPGSQILSLGTVGCNLKCKFCQNHNIVHDTESRTETITPKEAVHLALDYNSIGIAYTYSEPLVWYEYILETAQLAYQKGLKNVLVTNGMINPEPLKELLPYIDAVNLDVKAFTEDFYREICKGSLNPVKRTAELVYQDILLEITTLLIPGLNDSEEEIKELVDWIATLDISIPLHFSRYFPQYQLDIPPTSIDSLIRAKEIADKKLDYVYLGNVEGQEYRNTYCPKCNKEVISRNYNSVQINLDGKSCSNCGQEIKVIL</sequence>
<dbReference type="InterPro" id="IPR016431">
    <property type="entry name" value="Pyrv-formate_lyase-activ_prd"/>
</dbReference>
<evidence type="ECO:0000313" key="8">
    <source>
        <dbReference type="EMBL" id="OCL27803.1"/>
    </source>
</evidence>
<name>A0A1C0ABQ1_9FIRM</name>
<dbReference type="PROSITE" id="PS51918">
    <property type="entry name" value="RADICAL_SAM"/>
    <property type="match status" value="1"/>
</dbReference>
<evidence type="ECO:0000256" key="3">
    <source>
        <dbReference type="ARBA" id="ARBA00022723"/>
    </source>
</evidence>
<organism evidence="8 9">
    <name type="scientific">Orenia metallireducens</name>
    <dbReference type="NCBI Taxonomy" id="1413210"/>
    <lineage>
        <taxon>Bacteria</taxon>
        <taxon>Bacillati</taxon>
        <taxon>Bacillota</taxon>
        <taxon>Clostridia</taxon>
        <taxon>Halanaerobiales</taxon>
        <taxon>Halobacteroidaceae</taxon>
        <taxon>Orenia</taxon>
    </lineage>
</organism>